<dbReference type="InterPro" id="IPR036055">
    <property type="entry name" value="LDL_receptor-like_sf"/>
</dbReference>
<dbReference type="Pfam" id="PF00057">
    <property type="entry name" value="Ldl_recept_a"/>
    <property type="match status" value="1"/>
</dbReference>
<dbReference type="PANTHER" id="PTHR46579">
    <property type="entry name" value="F5/8 TYPE C DOMAIN-CONTAINING PROTEIN-RELATED"/>
    <property type="match status" value="1"/>
</dbReference>
<reference evidence="3" key="1">
    <citation type="submission" date="2021-02" db="EMBL/GenBank/DDBJ databases">
        <authorList>
            <person name="Nowell W R."/>
        </authorList>
    </citation>
    <scope>NUCLEOTIDE SEQUENCE</scope>
</reference>
<dbReference type="InterPro" id="IPR002172">
    <property type="entry name" value="LDrepeatLR_classA_rpt"/>
</dbReference>
<proteinExistence type="predicted"/>
<organism evidence="3 4">
    <name type="scientific">Rotaria magnacalcarata</name>
    <dbReference type="NCBI Taxonomy" id="392030"/>
    <lineage>
        <taxon>Eukaryota</taxon>
        <taxon>Metazoa</taxon>
        <taxon>Spiralia</taxon>
        <taxon>Gnathifera</taxon>
        <taxon>Rotifera</taxon>
        <taxon>Eurotatoria</taxon>
        <taxon>Bdelloidea</taxon>
        <taxon>Philodinida</taxon>
        <taxon>Philodinidae</taxon>
        <taxon>Rotaria</taxon>
    </lineage>
</organism>
<comment type="caution">
    <text evidence="2">Lacks conserved residue(s) required for the propagation of feature annotation.</text>
</comment>
<dbReference type="SMART" id="SM00192">
    <property type="entry name" value="LDLa"/>
    <property type="match status" value="4"/>
</dbReference>
<name>A0A816UPV7_9BILA</name>
<keyword evidence="1 2" id="KW-1015">Disulfide bond</keyword>
<dbReference type="SUPFAM" id="SSF57424">
    <property type="entry name" value="LDL receptor-like module"/>
    <property type="match status" value="1"/>
</dbReference>
<sequence length="1074" mass="124178">MKRWKQQRLQNQAIQIGQALYQQNVDEVNINPEMDDIIDINSININNTIDDPIISNVNVSESRFLNDAIDKIKQLACDGPNIITEKDISCALVLLKKRHRLSARCMDDIISLLRTFNVPNVPSSWYRLKKSLTATQLTPIQSFICSECQEVSTSSALCSQCNCHFSSTNKPNYFFSFPIQSQVERILHYNRDILPTRRCYAVSMKDICDGALHQKLQSEIQESFLTLTLNVDGIQPNKGSQKTIWPILLVINELPLKRRFAIENIILAGVWPGPSKPSRTEMSIFFRPLVEELVTLEQGAKFQYQDDNNSSTSARIFLIGACCDKPAQALLQFLPEPIAAFGCGRCEVEGFMVRTEKEGNVRSFAMTLDAVEETYLRSNMRFDVLLDLKLLHEQIQQSFPMRKRKSLMEQHRLEEKGILGPCILRELSYFDVGRSFMADTLHNVYIGAFKRLLQLWFDHDYRFQDWSISTHLGELQLIFRGLRLPSTTPRLPRCLISYSKFKANEMRILLLFGHAIFKNILKKKYYTHFLKLVVMMHLSESREIHPSYINVISRLGKSFGINFPKLYSARHCVQVVHSVLHISDTINDFGPVHTFTTFQFENELGLLTRITKSTRRHAQELIGNLHLIQEAYCHLNNFDFMNSNFANYLFNRFACHRKSDDSKHYQLGHLRKEDDSLVRLLFPFTQIKYYQTVYVGRIRLCTRTYAEGKVADDSNIIFIFDNVQYPGKIRSIFTIDDGEPHLLVAYIANLTPLTCEIDDTENFVYDNILFATTTKWSYVPIEVKAFVEKSIFFRSSADFNRLKNKIDSCPSHYTFKQFYQCRSGQCIYENWLCNGEWDCSDGSDEEGIQLLTEHTIGEHNLKLFQLLKTNLTQQKNRCLKENSERPFTQFCDRETEYPCLLANVDDPMNFRLNRPCINLRQLGDGRVDCYGGLDERNILNCSSHEQLGFGFKCNINDRCIPRMQQCSNNDRCFNGNDRLLCIYLYNNSYVKCNGQLSTATVQDVHCLNGSCLPNSRCNGLVECPFGEDEYYCPTGSSSTTVNYRPHIKKSYFRSIKIQLPTYSPFSFLINESRQ</sequence>
<dbReference type="PANTHER" id="PTHR46579:SF1">
    <property type="entry name" value="F5_8 TYPE C DOMAIN-CONTAINING PROTEIN"/>
    <property type="match status" value="1"/>
</dbReference>
<evidence type="ECO:0000313" key="3">
    <source>
        <dbReference type="EMBL" id="CAF2110898.1"/>
    </source>
</evidence>
<dbReference type="PRINTS" id="PR00261">
    <property type="entry name" value="LDLRECEPTOR"/>
</dbReference>
<feature type="disulfide bond" evidence="2">
    <location>
        <begin position="821"/>
        <end position="839"/>
    </location>
</feature>
<evidence type="ECO:0000313" key="4">
    <source>
        <dbReference type="Proteomes" id="UP000663887"/>
    </source>
</evidence>
<dbReference type="InterPro" id="IPR004242">
    <property type="entry name" value="Transposase_21"/>
</dbReference>
<accession>A0A816UPV7</accession>
<evidence type="ECO:0000256" key="1">
    <source>
        <dbReference type="ARBA" id="ARBA00023157"/>
    </source>
</evidence>
<gene>
    <name evidence="3" type="ORF">XDN619_LOCUS20698</name>
</gene>
<dbReference type="Proteomes" id="UP000663887">
    <property type="component" value="Unassembled WGS sequence"/>
</dbReference>
<dbReference type="EMBL" id="CAJNRG010009190">
    <property type="protein sequence ID" value="CAF2110898.1"/>
    <property type="molecule type" value="Genomic_DNA"/>
</dbReference>
<dbReference type="Pfam" id="PF02992">
    <property type="entry name" value="Transposase_21"/>
    <property type="match status" value="1"/>
</dbReference>
<dbReference type="Gene3D" id="4.10.400.10">
    <property type="entry name" value="Low-density Lipoprotein Receptor"/>
    <property type="match status" value="1"/>
</dbReference>
<comment type="caution">
    <text evidence="3">The sequence shown here is derived from an EMBL/GenBank/DDBJ whole genome shotgun (WGS) entry which is preliminary data.</text>
</comment>
<dbReference type="CDD" id="cd00112">
    <property type="entry name" value="LDLa"/>
    <property type="match status" value="2"/>
</dbReference>
<dbReference type="PROSITE" id="PS50068">
    <property type="entry name" value="LDLRA_2"/>
    <property type="match status" value="1"/>
</dbReference>
<evidence type="ECO:0000256" key="2">
    <source>
        <dbReference type="PROSITE-ProRule" id="PRU00124"/>
    </source>
</evidence>
<dbReference type="AlphaFoldDB" id="A0A816UPV7"/>
<protein>
    <submittedName>
        <fullName evidence="3">Uncharacterized protein</fullName>
    </submittedName>
</protein>